<dbReference type="SUPFAM" id="SSF54637">
    <property type="entry name" value="Thioesterase/thiol ester dehydrase-isomerase"/>
    <property type="match status" value="1"/>
</dbReference>
<dbReference type="GO" id="GO:0006637">
    <property type="term" value="P:acyl-CoA metabolic process"/>
    <property type="evidence" value="ECO:0007669"/>
    <property type="project" value="InterPro"/>
</dbReference>
<dbReference type="OrthoDB" id="68328at2759"/>
<evidence type="ECO:0000259" key="3">
    <source>
        <dbReference type="Pfam" id="PF13622"/>
    </source>
</evidence>
<dbReference type="Proteomes" id="UP000000709">
    <property type="component" value="Unassembled WGS sequence"/>
</dbReference>
<sequence>MEQATASDDIVPVDIPSELGVDEIGPNRYIGKKPLRKPDARNRGVYGGSLCAQAILVAMKSSPPGFRPHSLHSYFVKSVDEDTPVVWEVQEISNGRNFVNRMISAIQYDKLVYTANISLTLKNSKSGSKEEEFSFQTPRDENFEKFKSDNLHIYEANPNLYIYL</sequence>
<gene>
    <name evidence="4" type="ORF">SPAPADRAFT_60699</name>
</gene>
<dbReference type="InterPro" id="IPR029069">
    <property type="entry name" value="HotDog_dom_sf"/>
</dbReference>
<comment type="similarity">
    <text evidence="1">Belongs to the C/M/P thioester hydrolase family.</text>
</comment>
<evidence type="ECO:0000313" key="4">
    <source>
        <dbReference type="EMBL" id="EGW33361.1"/>
    </source>
</evidence>
<dbReference type="GO" id="GO:0047617">
    <property type="term" value="F:fatty acyl-CoA hydrolase activity"/>
    <property type="evidence" value="ECO:0007669"/>
    <property type="project" value="InterPro"/>
</dbReference>
<dbReference type="AlphaFoldDB" id="G3AM08"/>
<dbReference type="InterPro" id="IPR042171">
    <property type="entry name" value="Acyl-CoA_hotdog"/>
</dbReference>
<feature type="domain" description="Acyl-CoA thioesterase-like N-terminal HotDog" evidence="3">
    <location>
        <begin position="44"/>
        <end position="118"/>
    </location>
</feature>
<dbReference type="STRING" id="619300.G3AM08"/>
<name>G3AM08_SPAPN</name>
<dbReference type="KEGG" id="spaa:SPAPADRAFT_60699"/>
<dbReference type="HOGENOM" id="CLU_1623001_0_0_1"/>
<accession>G3AM08</accession>
<keyword evidence="5" id="KW-1185">Reference proteome</keyword>
<dbReference type="eggNOG" id="KOG3016">
    <property type="taxonomic scope" value="Eukaryota"/>
</dbReference>
<organism evidence="5">
    <name type="scientific">Spathaspora passalidarum (strain NRRL Y-27907 / 11-Y1)</name>
    <dbReference type="NCBI Taxonomy" id="619300"/>
    <lineage>
        <taxon>Eukaryota</taxon>
        <taxon>Fungi</taxon>
        <taxon>Dikarya</taxon>
        <taxon>Ascomycota</taxon>
        <taxon>Saccharomycotina</taxon>
        <taxon>Pichiomycetes</taxon>
        <taxon>Debaryomycetaceae</taxon>
        <taxon>Spathaspora</taxon>
    </lineage>
</organism>
<dbReference type="RefSeq" id="XP_007374876.1">
    <property type="nucleotide sequence ID" value="XM_007374814.1"/>
</dbReference>
<dbReference type="PANTHER" id="PTHR11066:SF34">
    <property type="entry name" value="ACYL-COENZYME A THIOESTERASE 8"/>
    <property type="match status" value="1"/>
</dbReference>
<evidence type="ECO:0000256" key="1">
    <source>
        <dbReference type="ARBA" id="ARBA00006538"/>
    </source>
</evidence>
<reference evidence="4 5" key="1">
    <citation type="journal article" date="2011" name="Proc. Natl. Acad. Sci. U.S.A.">
        <title>Comparative genomics of xylose-fermenting fungi for enhanced biofuel production.</title>
        <authorList>
            <person name="Wohlbach D.J."/>
            <person name="Kuo A."/>
            <person name="Sato T.K."/>
            <person name="Potts K.M."/>
            <person name="Salamov A.A."/>
            <person name="LaButti K.M."/>
            <person name="Sun H."/>
            <person name="Clum A."/>
            <person name="Pangilinan J.L."/>
            <person name="Lindquist E.A."/>
            <person name="Lucas S."/>
            <person name="Lapidus A."/>
            <person name="Jin M."/>
            <person name="Gunawan C."/>
            <person name="Balan V."/>
            <person name="Dale B.E."/>
            <person name="Jeffries T.W."/>
            <person name="Zinkel R."/>
            <person name="Barry K.W."/>
            <person name="Grigoriev I.V."/>
            <person name="Gasch A.P."/>
        </authorList>
    </citation>
    <scope>NUCLEOTIDE SEQUENCE [LARGE SCALE GENOMIC DNA]</scope>
    <source>
        <strain evidence="5">NRRL Y-27907 / 11-Y1</strain>
    </source>
</reference>
<dbReference type="InterPro" id="IPR049449">
    <property type="entry name" value="TesB_ACOT8-like_N"/>
</dbReference>
<dbReference type="GeneID" id="18873531"/>
<dbReference type="GO" id="GO:0009062">
    <property type="term" value="P:fatty acid catabolic process"/>
    <property type="evidence" value="ECO:0007669"/>
    <property type="project" value="TreeGrafter"/>
</dbReference>
<proteinExistence type="inferred from homology"/>
<dbReference type="Pfam" id="PF13622">
    <property type="entry name" value="4HBT_3"/>
    <property type="match status" value="1"/>
</dbReference>
<protein>
    <recommendedName>
        <fullName evidence="3">Acyl-CoA thioesterase-like N-terminal HotDog domain-containing protein</fullName>
    </recommendedName>
</protein>
<feature type="non-terminal residue" evidence="4">
    <location>
        <position position="164"/>
    </location>
</feature>
<dbReference type="EMBL" id="GL996501">
    <property type="protein sequence ID" value="EGW33361.1"/>
    <property type="molecule type" value="Genomic_DNA"/>
</dbReference>
<dbReference type="InParanoid" id="G3AM08"/>
<dbReference type="PANTHER" id="PTHR11066">
    <property type="entry name" value="ACYL-COA THIOESTERASE"/>
    <property type="match status" value="1"/>
</dbReference>
<dbReference type="CDD" id="cd03445">
    <property type="entry name" value="Thioesterase_II_repeat2"/>
    <property type="match status" value="1"/>
</dbReference>
<evidence type="ECO:0000313" key="5">
    <source>
        <dbReference type="Proteomes" id="UP000000709"/>
    </source>
</evidence>
<dbReference type="Gene3D" id="2.40.160.210">
    <property type="entry name" value="Acyl-CoA thioesterase, double hotdog domain"/>
    <property type="match status" value="1"/>
</dbReference>
<keyword evidence="2" id="KW-0378">Hydrolase</keyword>
<dbReference type="GO" id="GO:0005782">
    <property type="term" value="C:peroxisomal matrix"/>
    <property type="evidence" value="ECO:0007669"/>
    <property type="project" value="TreeGrafter"/>
</dbReference>
<dbReference type="InterPro" id="IPR003703">
    <property type="entry name" value="Acyl_CoA_thio"/>
</dbReference>
<evidence type="ECO:0000256" key="2">
    <source>
        <dbReference type="ARBA" id="ARBA00022801"/>
    </source>
</evidence>